<accession>A0ABR1R671</accession>
<dbReference type="Proteomes" id="UP001396898">
    <property type="component" value="Unassembled WGS sequence"/>
</dbReference>
<name>A0ABR1R671_9PEZI</name>
<organism evidence="1 2">
    <name type="scientific">Apiospora marii</name>
    <dbReference type="NCBI Taxonomy" id="335849"/>
    <lineage>
        <taxon>Eukaryota</taxon>
        <taxon>Fungi</taxon>
        <taxon>Dikarya</taxon>
        <taxon>Ascomycota</taxon>
        <taxon>Pezizomycotina</taxon>
        <taxon>Sordariomycetes</taxon>
        <taxon>Xylariomycetidae</taxon>
        <taxon>Amphisphaeriales</taxon>
        <taxon>Apiosporaceae</taxon>
        <taxon>Apiospora</taxon>
    </lineage>
</organism>
<sequence length="759" mass="86639">MPSLMDLPLELLRSIHGMLLTRQDIFTMTYTCKTLYKDLGGIQNMLQHDALQQRAEAAMVVMGEGERHEQMPAPLLLVVIRNGSSLPIVELACTVFHDSFPDCMDGRWGSEDEELVAPAFVAAQHGRLDIIQYMAQNGIRLDTTMTNRQRWHDLIICGEGLWEPSRNSVGDLVLLPSINEMIQYVPGVLMHAFYGASEQTASLLIQHFDLYTKFITQGDNVNMGVFGGLCFMAARLNMPQLLGHLLGWGVNTWAQRAGLATPEEWLNVLYGVAAEGTRHLLMPQRLSGQRRRTEDDHSEVLELINDERERVLGQQNFVIGRRNLLAAIRHNSPRNAFHILRKMVTYGISGLTQNSILQILQESLSRCGQDAAWLDFIRQLHPRHTSWMQAVYDADKANNRPAPGATGPHVEDHVPDIPSRMLSLAIAAGTAVRDIEVPYPHNASFEKATFYLDCAKYLLESGAVPDEDHVRHVLSLAIYYQDFLIGAEELSGLIDSLVYNGLYLIPRQTRRAAYRPWWDGQNPRVVTNTLLVMPQYHVTQPRSILELAMTQCLEPHDHYMPLNFERRPLHLEQRLLRRALPFCRLVYQFLAQGGRLDIDADHNNNTYRLVRLGLAFFRPGREYQVRQSEDVDGFDWFQPYRPEAKSWEVKWDPQLEEDFGMANPGTQYVRAARAGLWQPDPAVLTGRGANVHEQVLTAVCLLLGTENFFLLAEEWCTLVREDWHQSIPGAWMARYRRSYPHAPFDGLFAWSRVSRPYLR</sequence>
<keyword evidence="2" id="KW-1185">Reference proteome</keyword>
<protein>
    <recommendedName>
        <fullName evidence="3">F-box domain-containing protein</fullName>
    </recommendedName>
</protein>
<evidence type="ECO:0000313" key="2">
    <source>
        <dbReference type="Proteomes" id="UP001396898"/>
    </source>
</evidence>
<dbReference type="EMBL" id="JAQQWI010000018">
    <property type="protein sequence ID" value="KAK8001271.1"/>
    <property type="molecule type" value="Genomic_DNA"/>
</dbReference>
<proteinExistence type="predicted"/>
<evidence type="ECO:0008006" key="3">
    <source>
        <dbReference type="Google" id="ProtNLM"/>
    </source>
</evidence>
<gene>
    <name evidence="1" type="ORF">PG991_013493</name>
</gene>
<comment type="caution">
    <text evidence="1">The sequence shown here is derived from an EMBL/GenBank/DDBJ whole genome shotgun (WGS) entry which is preliminary data.</text>
</comment>
<reference evidence="1 2" key="1">
    <citation type="submission" date="2023-01" db="EMBL/GenBank/DDBJ databases">
        <title>Analysis of 21 Apiospora genomes using comparative genomics revels a genus with tremendous synthesis potential of carbohydrate active enzymes and secondary metabolites.</title>
        <authorList>
            <person name="Sorensen T."/>
        </authorList>
    </citation>
    <scope>NUCLEOTIDE SEQUENCE [LARGE SCALE GENOMIC DNA]</scope>
    <source>
        <strain evidence="1 2">CBS 20057</strain>
    </source>
</reference>
<evidence type="ECO:0000313" key="1">
    <source>
        <dbReference type="EMBL" id="KAK8001271.1"/>
    </source>
</evidence>